<organism evidence="1 2">
    <name type="scientific">Xanthomonas melonis</name>
    <dbReference type="NCBI Taxonomy" id="56456"/>
    <lineage>
        <taxon>Bacteria</taxon>
        <taxon>Pseudomonadati</taxon>
        <taxon>Pseudomonadota</taxon>
        <taxon>Gammaproteobacteria</taxon>
        <taxon>Lysobacterales</taxon>
        <taxon>Lysobacteraceae</taxon>
        <taxon>Xanthomonas</taxon>
    </lineage>
</organism>
<sequence length="83" mass="8719">AALAAAVGTAHALEVPANRIPPQCRHITPELLPLVQLSQEAIEHIVTSVPGGAANVQDIYPLAPLQEGVLYHHLAAQTGDPYL</sequence>
<dbReference type="RefSeq" id="WP_230434003.1">
    <property type="nucleotide sequence ID" value="NZ_JAFFQI010000058.1"/>
</dbReference>
<feature type="non-terminal residue" evidence="1">
    <location>
        <position position="83"/>
    </location>
</feature>
<dbReference type="Proteomes" id="UP001430396">
    <property type="component" value="Unassembled WGS sequence"/>
</dbReference>
<reference evidence="1" key="1">
    <citation type="submission" date="2021-02" db="EMBL/GenBank/DDBJ databases">
        <title>Copper resistance gene diversity in local Xanthomonas species at agrochemical polluted sites in Trinidad, Trinidad and Tobago.</title>
        <authorList>
            <person name="Ramnarine S.D.B.J."/>
            <person name="Ramsubhag A."/>
            <person name="Jayaraman J."/>
        </authorList>
    </citation>
    <scope>NUCLEOTIDE SEQUENCE</scope>
    <source>
        <strain evidence="1">CaNP6A</strain>
    </source>
</reference>
<evidence type="ECO:0000313" key="1">
    <source>
        <dbReference type="EMBL" id="MCD0264917.1"/>
    </source>
</evidence>
<dbReference type="EMBL" id="JAFFQI010000058">
    <property type="protein sequence ID" value="MCD0264917.1"/>
    <property type="molecule type" value="Genomic_DNA"/>
</dbReference>
<gene>
    <name evidence="1" type="ORF">JWH11_00255</name>
</gene>
<comment type="caution">
    <text evidence="1">The sequence shown here is derived from an EMBL/GenBank/DDBJ whole genome shotgun (WGS) entry which is preliminary data.</text>
</comment>
<keyword evidence="2" id="KW-1185">Reference proteome</keyword>
<proteinExistence type="predicted"/>
<feature type="non-terminal residue" evidence="1">
    <location>
        <position position="1"/>
    </location>
</feature>
<protein>
    <recommendedName>
        <fullName evidence="3">Amino acid adenylation</fullName>
    </recommendedName>
</protein>
<name>A0ABS8NPD6_9XANT</name>
<evidence type="ECO:0008006" key="3">
    <source>
        <dbReference type="Google" id="ProtNLM"/>
    </source>
</evidence>
<accession>A0ABS8NPD6</accession>
<evidence type="ECO:0000313" key="2">
    <source>
        <dbReference type="Proteomes" id="UP001430396"/>
    </source>
</evidence>